<evidence type="ECO:0008006" key="4">
    <source>
        <dbReference type="Google" id="ProtNLM"/>
    </source>
</evidence>
<protein>
    <recommendedName>
        <fullName evidence="4">S1 motif domain-containing protein</fullName>
    </recommendedName>
</protein>
<feature type="coiled-coil region" evidence="1">
    <location>
        <begin position="211"/>
        <end position="275"/>
    </location>
</feature>
<feature type="region of interest" description="Disordered" evidence="2">
    <location>
        <begin position="52"/>
        <end position="164"/>
    </location>
</feature>
<dbReference type="AlphaFoldDB" id="A0A1E1WET5"/>
<name>A0A1E1WET5_PECGO</name>
<proteinExistence type="predicted"/>
<feature type="compositionally biased region" description="Basic and acidic residues" evidence="2">
    <location>
        <begin position="299"/>
        <end position="336"/>
    </location>
</feature>
<dbReference type="OrthoDB" id="412781at2759"/>
<reference evidence="3" key="1">
    <citation type="submission" date="2015-09" db="EMBL/GenBank/DDBJ databases">
        <title>De novo assembly of Pectinophora gossypiella (Pink Bollworm) gut transcriptome.</title>
        <authorList>
            <person name="Tassone E.E."/>
        </authorList>
    </citation>
    <scope>NUCLEOTIDE SEQUENCE</scope>
</reference>
<dbReference type="EMBL" id="GDQN01005599">
    <property type="protein sequence ID" value="JAT85455.1"/>
    <property type="molecule type" value="Transcribed_RNA"/>
</dbReference>
<gene>
    <name evidence="3" type="ORF">g.7580</name>
</gene>
<feature type="compositionally biased region" description="Basic and acidic residues" evidence="2">
    <location>
        <begin position="59"/>
        <end position="73"/>
    </location>
</feature>
<feature type="compositionally biased region" description="Basic and acidic residues" evidence="2">
    <location>
        <begin position="136"/>
        <end position="158"/>
    </location>
</feature>
<feature type="compositionally biased region" description="Acidic residues" evidence="2">
    <location>
        <begin position="365"/>
        <end position="376"/>
    </location>
</feature>
<organism evidence="3">
    <name type="scientific">Pectinophora gossypiella</name>
    <name type="common">Cotton pink bollworm</name>
    <name type="synonym">Depressaria gossypiella</name>
    <dbReference type="NCBI Taxonomy" id="13191"/>
    <lineage>
        <taxon>Eukaryota</taxon>
        <taxon>Metazoa</taxon>
        <taxon>Ecdysozoa</taxon>
        <taxon>Arthropoda</taxon>
        <taxon>Hexapoda</taxon>
        <taxon>Insecta</taxon>
        <taxon>Pterygota</taxon>
        <taxon>Neoptera</taxon>
        <taxon>Endopterygota</taxon>
        <taxon>Lepidoptera</taxon>
        <taxon>Glossata</taxon>
        <taxon>Ditrysia</taxon>
        <taxon>Gelechioidea</taxon>
        <taxon>Gelechiidae</taxon>
        <taxon>Apatetrinae</taxon>
        <taxon>Pectinophora</taxon>
    </lineage>
</organism>
<feature type="compositionally biased region" description="Basic and acidic residues" evidence="2">
    <location>
        <begin position="387"/>
        <end position="410"/>
    </location>
</feature>
<feature type="region of interest" description="Disordered" evidence="2">
    <location>
        <begin position="283"/>
        <end position="336"/>
    </location>
</feature>
<feature type="non-terminal residue" evidence="3">
    <location>
        <position position="410"/>
    </location>
</feature>
<evidence type="ECO:0000313" key="3">
    <source>
        <dbReference type="EMBL" id="JAT85455.1"/>
    </source>
</evidence>
<sequence>FFNNVVACVPRQYVSKDHDIVLTQAFHLGQIVNCTILKVDAEAKKMTGSLTTVPFWPAPKREKPEKRKQRPQDNDETTEPAAKKKKGKKNEDGKQPDEIDDTKDRKKKKDKKSKDDTVNAEVENEDKPKKKKDKKSKLNDETETENTKANKGKKESKLIENVSEESDAIETDIYEDSDQVLTPTEQGLVDLSDCLTAKQYKKRIVSLFKAIKAKTNRIDRIDKKIVAIEEKGLCSQNKKYHTAMHMEKILIEKRIEKLMEALKAAQEKLKEFDVGENVFTKKKDLKKQRKESETVTSEDESKEKIVKESKEKIVKESKEKKVKESKKAKAREVKVVESLEPALEVPSAKDFWAASADNLAKNVQDEDSSSSDDEEQEQPKKKRKKLTVAEKLSKVREEEERVRDLERRAA</sequence>
<accession>A0A1E1WET5</accession>
<evidence type="ECO:0000256" key="1">
    <source>
        <dbReference type="SAM" id="Coils"/>
    </source>
</evidence>
<evidence type="ECO:0000256" key="2">
    <source>
        <dbReference type="SAM" id="MobiDB-lite"/>
    </source>
</evidence>
<feature type="non-terminal residue" evidence="3">
    <location>
        <position position="1"/>
    </location>
</feature>
<keyword evidence="1" id="KW-0175">Coiled coil</keyword>
<feature type="region of interest" description="Disordered" evidence="2">
    <location>
        <begin position="359"/>
        <end position="410"/>
    </location>
</feature>